<evidence type="ECO:0000256" key="2">
    <source>
        <dbReference type="SAM" id="MobiDB-lite"/>
    </source>
</evidence>
<dbReference type="CDD" id="cd01130">
    <property type="entry name" value="VirB11-like_ATPase"/>
    <property type="match status" value="1"/>
</dbReference>
<dbReference type="Gene3D" id="3.40.50.300">
    <property type="entry name" value="P-loop containing nucleotide triphosphate hydrolases"/>
    <property type="match status" value="1"/>
</dbReference>
<feature type="region of interest" description="Disordered" evidence="2">
    <location>
        <begin position="370"/>
        <end position="486"/>
    </location>
</feature>
<dbReference type="InterPro" id="IPR027417">
    <property type="entry name" value="P-loop_NTPase"/>
</dbReference>
<comment type="similarity">
    <text evidence="1">Belongs to the GSP E family.</text>
</comment>
<dbReference type="AlphaFoldDB" id="A0A6N7EGY8"/>
<dbReference type="PANTHER" id="PTHR30486">
    <property type="entry name" value="TWITCHING MOTILITY PROTEIN PILT"/>
    <property type="match status" value="1"/>
</dbReference>
<evidence type="ECO:0000313" key="5">
    <source>
        <dbReference type="Proteomes" id="UP000437709"/>
    </source>
</evidence>
<dbReference type="InterPro" id="IPR050921">
    <property type="entry name" value="T4SS_GSP_E_ATPase"/>
</dbReference>
<evidence type="ECO:0000256" key="1">
    <source>
        <dbReference type="ARBA" id="ARBA00006611"/>
    </source>
</evidence>
<dbReference type="PANTHER" id="PTHR30486:SF6">
    <property type="entry name" value="TYPE IV PILUS RETRACTATION ATPASE PILT"/>
    <property type="match status" value="1"/>
</dbReference>
<dbReference type="NCBIfam" id="TIGR03819">
    <property type="entry name" value="heli_sec_ATPase"/>
    <property type="match status" value="1"/>
</dbReference>
<dbReference type="InterPro" id="IPR001482">
    <property type="entry name" value="T2SS/T4SS_dom"/>
</dbReference>
<name>A0A6N7EGY8_9MICO</name>
<dbReference type="SUPFAM" id="SSF52540">
    <property type="entry name" value="P-loop containing nucleoside triphosphate hydrolases"/>
    <property type="match status" value="1"/>
</dbReference>
<dbReference type="InterPro" id="IPR022399">
    <property type="entry name" value="TadA-like_ATPase"/>
</dbReference>
<dbReference type="Pfam" id="PF00437">
    <property type="entry name" value="T2SSE"/>
    <property type="match status" value="1"/>
</dbReference>
<sequence>MRTALARGASLTGALGDADTGVGAAGLLRLDTEVRAQLRGGGPVLQPLLEDPLVTDVLVNGTDGVWVDRGAGLERVDVTDATFDDAAAVRSLAARLAAACGQRLDDASPVVDGSLPDGTRLHAVLPPLSATGTLISLRTHRTRVLTLDQLVACGTVPGALAPVLGALVDRRANVLVSGATGSGKTTLLAALLSLVGHGERIVCIEESAELRPTHPHVVHLQVRRANVQQVGEVPLSDLVRAAMRMRPDRIVLGECRGPEVRDVLGALNTGHDGGWATVHANTSADVPARLVALGALAGLAEATMTAQAVSALDAVLHLRRAETGLRRLVEVGVLDRRGPELVCETALSVGTDGAVRHGAGWPRLAARLGLSEGARPGPSDGARLGLSEGARPGPSDGARLRPSEGVRPGPSDGARLGLSESVRPGPSDGARFRPSEGVAGPAPGAGEAVGDRGSAAQLPGDAEPAAQPRPAVFVAGGRGRHAAGLA</sequence>
<reference evidence="4 5" key="1">
    <citation type="submission" date="2019-10" db="EMBL/GenBank/DDBJ databases">
        <title>Georgenia wutianyii sp. nov. and Georgenia yuyongxinii sp. nov. isolated from plateau pika (Ochotona curzoniae) in the Qinghai-Tibet plateau of China.</title>
        <authorList>
            <person name="Tian Z."/>
        </authorList>
    </citation>
    <scope>NUCLEOTIDE SEQUENCE [LARGE SCALE GENOMIC DNA]</scope>
    <source>
        <strain evidence="4 5">JCM 19765</strain>
    </source>
</reference>
<comment type="caution">
    <text evidence="4">The sequence shown here is derived from an EMBL/GenBank/DDBJ whole genome shotgun (WGS) entry which is preliminary data.</text>
</comment>
<proteinExistence type="inferred from homology"/>
<protein>
    <submittedName>
        <fullName evidence="4">TadA family conjugal transfer-associated ATPase</fullName>
    </submittedName>
</protein>
<evidence type="ECO:0000259" key="3">
    <source>
        <dbReference type="Pfam" id="PF00437"/>
    </source>
</evidence>
<feature type="non-terminal residue" evidence="4">
    <location>
        <position position="486"/>
    </location>
</feature>
<gene>
    <name evidence="4" type="ORF">GB881_10140</name>
</gene>
<evidence type="ECO:0000313" key="4">
    <source>
        <dbReference type="EMBL" id="MPV37399.1"/>
    </source>
</evidence>
<dbReference type="Gene3D" id="3.30.450.90">
    <property type="match status" value="1"/>
</dbReference>
<dbReference type="Proteomes" id="UP000437709">
    <property type="component" value="Unassembled WGS sequence"/>
</dbReference>
<dbReference type="EMBL" id="WHPC01000034">
    <property type="protein sequence ID" value="MPV37399.1"/>
    <property type="molecule type" value="Genomic_DNA"/>
</dbReference>
<accession>A0A6N7EGY8</accession>
<keyword evidence="5" id="KW-1185">Reference proteome</keyword>
<feature type="domain" description="Bacterial type II secretion system protein E" evidence="3">
    <location>
        <begin position="45"/>
        <end position="312"/>
    </location>
</feature>
<dbReference type="GO" id="GO:0016887">
    <property type="term" value="F:ATP hydrolysis activity"/>
    <property type="evidence" value="ECO:0007669"/>
    <property type="project" value="InterPro"/>
</dbReference>
<feature type="compositionally biased region" description="Low complexity" evidence="2">
    <location>
        <begin position="436"/>
        <end position="448"/>
    </location>
</feature>
<organism evidence="4 5">
    <name type="scientific">Georgenia subflava</name>
    <dbReference type="NCBI Taxonomy" id="1622177"/>
    <lineage>
        <taxon>Bacteria</taxon>
        <taxon>Bacillati</taxon>
        <taxon>Actinomycetota</taxon>
        <taxon>Actinomycetes</taxon>
        <taxon>Micrococcales</taxon>
        <taxon>Bogoriellaceae</taxon>
        <taxon>Georgenia</taxon>
    </lineage>
</organism>